<name>A0A9W8LSX5_9FUNG</name>
<dbReference type="GO" id="GO:0003777">
    <property type="term" value="F:microtubule motor activity"/>
    <property type="evidence" value="ECO:0007669"/>
    <property type="project" value="InterPro"/>
</dbReference>
<dbReference type="EMBL" id="JANBUO010001293">
    <property type="protein sequence ID" value="KAJ2798903.1"/>
    <property type="molecule type" value="Genomic_DNA"/>
</dbReference>
<keyword evidence="2" id="KW-0963">Cytoplasm</keyword>
<dbReference type="InterPro" id="IPR036961">
    <property type="entry name" value="Kinesin_motor_dom_sf"/>
</dbReference>
<dbReference type="InterPro" id="IPR027640">
    <property type="entry name" value="Kinesin-like_fam"/>
</dbReference>
<dbReference type="GO" id="GO:0008017">
    <property type="term" value="F:microtubule binding"/>
    <property type="evidence" value="ECO:0007669"/>
    <property type="project" value="InterPro"/>
</dbReference>
<feature type="binding site" evidence="6">
    <location>
        <begin position="133"/>
        <end position="140"/>
    </location>
    <ligand>
        <name>ATP</name>
        <dbReference type="ChEBI" id="CHEBI:30616"/>
    </ligand>
</feature>
<dbReference type="Gene3D" id="3.40.850.10">
    <property type="entry name" value="Kinesin motor domain"/>
    <property type="match status" value="1"/>
</dbReference>
<dbReference type="InterPro" id="IPR019821">
    <property type="entry name" value="Kinesin_motor_CS"/>
</dbReference>
<dbReference type="PANTHER" id="PTHR47969">
    <property type="entry name" value="CHROMOSOME-ASSOCIATED KINESIN KIF4A-RELATED"/>
    <property type="match status" value="1"/>
</dbReference>
<keyword evidence="11" id="KW-1185">Reference proteome</keyword>
<feature type="non-terminal residue" evidence="10">
    <location>
        <position position="631"/>
    </location>
</feature>
<dbReference type="PROSITE" id="PS50067">
    <property type="entry name" value="KINESIN_MOTOR_2"/>
    <property type="match status" value="1"/>
</dbReference>
<proteinExistence type="inferred from homology"/>
<dbReference type="AlphaFoldDB" id="A0A9W8LSX5"/>
<gene>
    <name evidence="10" type="ORF">H4R20_004646</name>
</gene>
<keyword evidence="5 8" id="KW-0175">Coiled coil</keyword>
<evidence type="ECO:0000256" key="1">
    <source>
        <dbReference type="ARBA" id="ARBA00004496"/>
    </source>
</evidence>
<reference evidence="10" key="1">
    <citation type="submission" date="2022-07" db="EMBL/GenBank/DDBJ databases">
        <title>Phylogenomic reconstructions and comparative analyses of Kickxellomycotina fungi.</title>
        <authorList>
            <person name="Reynolds N.K."/>
            <person name="Stajich J.E."/>
            <person name="Barry K."/>
            <person name="Grigoriev I.V."/>
            <person name="Crous P."/>
            <person name="Smith M.E."/>
        </authorList>
    </citation>
    <scope>NUCLEOTIDE SEQUENCE</scope>
    <source>
        <strain evidence="10">NRRL 1565</strain>
    </source>
</reference>
<evidence type="ECO:0000256" key="7">
    <source>
        <dbReference type="RuleBase" id="RU000394"/>
    </source>
</evidence>
<dbReference type="GO" id="GO:0007018">
    <property type="term" value="P:microtubule-based movement"/>
    <property type="evidence" value="ECO:0007669"/>
    <property type="project" value="InterPro"/>
</dbReference>
<dbReference type="InterPro" id="IPR001752">
    <property type="entry name" value="Kinesin_motor_dom"/>
</dbReference>
<keyword evidence="4 6" id="KW-0067">ATP-binding</keyword>
<feature type="domain" description="Kinesin motor" evidence="9">
    <location>
        <begin position="19"/>
        <end position="398"/>
    </location>
</feature>
<sequence>MYTHNTNVSTHDDGKRVLPVKVAVRVRPVVVVDNGNSARASTSRLRSQVTSCVEVLSDTSIRISSAAAVSSNGPAKVGGGQNISIGAATGPRTFDFDNTFGPDASQADVYDTAIAPLLNRFVEGYNVTVLAYGQTSSGKTYTMGTGASMADASIESVGIVPRALQSLFAWAREGDHGAELQRGLDIRASFIEVHNETLIDLLAPPQAGVAGLSIVVREDARGNVQWTGAREAAVTSAEEAMAILADGSRVRQTSATHMNAKSSRSHAIFTVTLTQTRARGGNGDRHAESVQVVSKLHFVDLAGSEHLGMTQAMGKRQREGISINSGLLALGNVISALSNARHGASAHVPYRDSKLTNMLRDSLGGSAQTLMIACISAVEANAAETANTLKYASRARAIKNRGGVHMESAGHTSVEEVESLRATVLRLKGEVRVLSRRLETGEDQQSCSKATSATPLRFRPASWHIGDQIPTRIPTCIPVDDAMQKQRHEQAVEKLCAAKAHIQELAAKLEDANLRAEAQLNASADELRLKLQIMDEDWGKRWVATELDHSAETDRLNEHIKQLKEELRSSFNFARKTWDEHWTETDCLNARVEQLEGELRNSFWSAEMTEVEHRAETVLLNARIEQLEGEL</sequence>
<evidence type="ECO:0000313" key="10">
    <source>
        <dbReference type="EMBL" id="KAJ2798903.1"/>
    </source>
</evidence>
<evidence type="ECO:0000256" key="3">
    <source>
        <dbReference type="ARBA" id="ARBA00022741"/>
    </source>
</evidence>
<comment type="similarity">
    <text evidence="6 7">Belongs to the TRAFAC class myosin-kinesin ATPase superfamily. Kinesin family.</text>
</comment>
<dbReference type="SUPFAM" id="SSF52540">
    <property type="entry name" value="P-loop containing nucleoside triphosphate hydrolases"/>
    <property type="match status" value="1"/>
</dbReference>
<keyword evidence="7" id="KW-0493">Microtubule</keyword>
<dbReference type="PRINTS" id="PR00380">
    <property type="entry name" value="KINESINHEAVY"/>
</dbReference>
<evidence type="ECO:0000256" key="2">
    <source>
        <dbReference type="ARBA" id="ARBA00022490"/>
    </source>
</evidence>
<evidence type="ECO:0000256" key="8">
    <source>
        <dbReference type="SAM" id="Coils"/>
    </source>
</evidence>
<keyword evidence="6 7" id="KW-0505">Motor protein</keyword>
<dbReference type="InterPro" id="IPR027417">
    <property type="entry name" value="P-loop_NTPase"/>
</dbReference>
<evidence type="ECO:0000313" key="11">
    <source>
        <dbReference type="Proteomes" id="UP001140094"/>
    </source>
</evidence>
<dbReference type="PANTHER" id="PTHR47969:SF15">
    <property type="entry name" value="CHROMOSOME-ASSOCIATED KINESIN KIF4A-RELATED"/>
    <property type="match status" value="1"/>
</dbReference>
<dbReference type="GO" id="GO:0005875">
    <property type="term" value="C:microtubule associated complex"/>
    <property type="evidence" value="ECO:0007669"/>
    <property type="project" value="TreeGrafter"/>
</dbReference>
<evidence type="ECO:0000256" key="4">
    <source>
        <dbReference type="ARBA" id="ARBA00022840"/>
    </source>
</evidence>
<dbReference type="PROSITE" id="PS00411">
    <property type="entry name" value="KINESIN_MOTOR_1"/>
    <property type="match status" value="1"/>
</dbReference>
<evidence type="ECO:0000259" key="9">
    <source>
        <dbReference type="PROSITE" id="PS50067"/>
    </source>
</evidence>
<evidence type="ECO:0000256" key="6">
    <source>
        <dbReference type="PROSITE-ProRule" id="PRU00283"/>
    </source>
</evidence>
<dbReference type="Proteomes" id="UP001140094">
    <property type="component" value="Unassembled WGS sequence"/>
</dbReference>
<dbReference type="GO" id="GO:0051231">
    <property type="term" value="P:spindle elongation"/>
    <property type="evidence" value="ECO:0007669"/>
    <property type="project" value="TreeGrafter"/>
</dbReference>
<dbReference type="SMART" id="SM00129">
    <property type="entry name" value="KISc"/>
    <property type="match status" value="1"/>
</dbReference>
<keyword evidence="3 6" id="KW-0547">Nucleotide-binding</keyword>
<dbReference type="GO" id="GO:0005874">
    <property type="term" value="C:microtubule"/>
    <property type="evidence" value="ECO:0007669"/>
    <property type="project" value="UniProtKB-KW"/>
</dbReference>
<evidence type="ECO:0000256" key="5">
    <source>
        <dbReference type="ARBA" id="ARBA00023054"/>
    </source>
</evidence>
<comment type="caution">
    <text evidence="10">The sequence shown here is derived from an EMBL/GenBank/DDBJ whole genome shotgun (WGS) entry which is preliminary data.</text>
</comment>
<organism evidence="10 11">
    <name type="scientific">Coemansia guatemalensis</name>
    <dbReference type="NCBI Taxonomy" id="2761395"/>
    <lineage>
        <taxon>Eukaryota</taxon>
        <taxon>Fungi</taxon>
        <taxon>Fungi incertae sedis</taxon>
        <taxon>Zoopagomycota</taxon>
        <taxon>Kickxellomycotina</taxon>
        <taxon>Kickxellomycetes</taxon>
        <taxon>Kickxellales</taxon>
        <taxon>Kickxellaceae</taxon>
        <taxon>Coemansia</taxon>
    </lineage>
</organism>
<dbReference type="GO" id="GO:0005524">
    <property type="term" value="F:ATP binding"/>
    <property type="evidence" value="ECO:0007669"/>
    <property type="project" value="UniProtKB-UniRule"/>
</dbReference>
<dbReference type="OrthoDB" id="3176171at2759"/>
<feature type="coiled-coil region" evidence="8">
    <location>
        <begin position="499"/>
        <end position="526"/>
    </location>
</feature>
<dbReference type="Pfam" id="PF00225">
    <property type="entry name" value="Kinesin"/>
    <property type="match status" value="1"/>
</dbReference>
<dbReference type="GO" id="GO:0007052">
    <property type="term" value="P:mitotic spindle organization"/>
    <property type="evidence" value="ECO:0007669"/>
    <property type="project" value="TreeGrafter"/>
</dbReference>
<comment type="subcellular location">
    <subcellularLocation>
        <location evidence="1">Cytoplasm</location>
    </subcellularLocation>
</comment>
<protein>
    <recommendedName>
        <fullName evidence="7">Kinesin-like protein</fullName>
    </recommendedName>
</protein>
<dbReference type="GO" id="GO:0005737">
    <property type="term" value="C:cytoplasm"/>
    <property type="evidence" value="ECO:0007669"/>
    <property type="project" value="UniProtKB-SubCell"/>
</dbReference>
<accession>A0A9W8LSX5</accession>